<gene>
    <name evidence="2" type="ORF">BD809_106164</name>
</gene>
<evidence type="ECO:0000313" key="2">
    <source>
        <dbReference type="EMBL" id="TYP72911.1"/>
    </source>
</evidence>
<dbReference type="Proteomes" id="UP000324376">
    <property type="component" value="Unassembled WGS sequence"/>
</dbReference>
<feature type="chain" id="PRO_5024343929" evidence="1">
    <location>
        <begin position="21"/>
        <end position="147"/>
    </location>
</feature>
<reference evidence="2 3" key="1">
    <citation type="submission" date="2019-07" db="EMBL/GenBank/DDBJ databases">
        <title>Genomic Encyclopedia of Archaeal and Bacterial Type Strains, Phase II (KMG-II): from individual species to whole genera.</title>
        <authorList>
            <person name="Goeker M."/>
        </authorList>
    </citation>
    <scope>NUCLEOTIDE SEQUENCE [LARGE SCALE GENOMIC DNA]</scope>
    <source>
        <strain evidence="2 3">DSM 17527</strain>
    </source>
</reference>
<keyword evidence="1" id="KW-0732">Signal</keyword>
<proteinExistence type="predicted"/>
<organism evidence="2 3">
    <name type="scientific">Aquimarina intermedia</name>
    <dbReference type="NCBI Taxonomy" id="350814"/>
    <lineage>
        <taxon>Bacteria</taxon>
        <taxon>Pseudomonadati</taxon>
        <taxon>Bacteroidota</taxon>
        <taxon>Flavobacteriia</taxon>
        <taxon>Flavobacteriales</taxon>
        <taxon>Flavobacteriaceae</taxon>
        <taxon>Aquimarina</taxon>
    </lineage>
</organism>
<evidence type="ECO:0000256" key="1">
    <source>
        <dbReference type="SAM" id="SignalP"/>
    </source>
</evidence>
<protein>
    <submittedName>
        <fullName evidence="2">Thioredoxin-like protein</fullName>
    </submittedName>
</protein>
<dbReference type="RefSeq" id="WP_148782938.1">
    <property type="nucleotide sequence ID" value="NZ_VNHU01000006.1"/>
</dbReference>
<dbReference type="InterPro" id="IPR036249">
    <property type="entry name" value="Thioredoxin-like_sf"/>
</dbReference>
<evidence type="ECO:0000313" key="3">
    <source>
        <dbReference type="Proteomes" id="UP000324376"/>
    </source>
</evidence>
<dbReference type="EMBL" id="VNHU01000006">
    <property type="protein sequence ID" value="TYP72911.1"/>
    <property type="molecule type" value="Genomic_DNA"/>
</dbReference>
<dbReference type="SUPFAM" id="SSF52833">
    <property type="entry name" value="Thioredoxin-like"/>
    <property type="match status" value="1"/>
</dbReference>
<dbReference type="Gene3D" id="3.40.30.10">
    <property type="entry name" value="Glutaredoxin"/>
    <property type="match status" value="1"/>
</dbReference>
<keyword evidence="3" id="KW-1185">Reference proteome</keyword>
<feature type="signal peptide" evidence="1">
    <location>
        <begin position="1"/>
        <end position="20"/>
    </location>
</feature>
<sequence length="147" mass="16745">MRNKVLVVAIILLVCSSLTAQDWTNKFKEAQRVAQQEDKKVLLLFAGSDWCAPCMKLERFVLDTETFVTYASKNYVLVKADFPRKKKNQPPAYISEQNAALAEKYNPNGYFPLLVMLTSEGVKLGEIGYKKIATDAYINILKSWETR</sequence>
<dbReference type="AlphaFoldDB" id="A0A5S5C0G0"/>
<dbReference type="OrthoDB" id="981626at2"/>
<name>A0A5S5C0G0_9FLAO</name>
<accession>A0A5S5C0G0</accession>
<dbReference type="Pfam" id="PF13899">
    <property type="entry name" value="Thioredoxin_7"/>
    <property type="match status" value="1"/>
</dbReference>
<comment type="caution">
    <text evidence="2">The sequence shown here is derived from an EMBL/GenBank/DDBJ whole genome shotgun (WGS) entry which is preliminary data.</text>
</comment>